<keyword evidence="6 10" id="KW-1133">Transmembrane helix</keyword>
<dbReference type="AlphaFoldDB" id="A0A6N9YHW9"/>
<protein>
    <recommendedName>
        <fullName evidence="10">Large-conductance mechanosensitive channel</fullName>
    </recommendedName>
</protein>
<sequence>MLKGFRDFISRGNVIDLAVAVVIGAAFSTVIAAVVEGLISPLVAAIFGEPNLTAVGVFEINDAVFSLGLILDAAFKFLIVAAAIYFVIIVPFNKLRSLRAKEAAAAEEVIAEEVVLLREIRDELRARQDGGRTLS</sequence>
<dbReference type="PANTHER" id="PTHR30266">
    <property type="entry name" value="MECHANOSENSITIVE CHANNEL MSCL"/>
    <property type="match status" value="1"/>
</dbReference>
<keyword evidence="5 10" id="KW-0812">Transmembrane</keyword>
<evidence type="ECO:0000256" key="9">
    <source>
        <dbReference type="ARBA" id="ARBA00023303"/>
    </source>
</evidence>
<keyword evidence="3 10" id="KW-0813">Transport</keyword>
<keyword evidence="12" id="KW-1185">Reference proteome</keyword>
<evidence type="ECO:0000256" key="1">
    <source>
        <dbReference type="ARBA" id="ARBA00004651"/>
    </source>
</evidence>
<dbReference type="PANTHER" id="PTHR30266:SF2">
    <property type="entry name" value="LARGE-CONDUCTANCE MECHANOSENSITIVE CHANNEL"/>
    <property type="match status" value="1"/>
</dbReference>
<feature type="transmembrane region" description="Helical" evidence="10">
    <location>
        <begin position="12"/>
        <end position="35"/>
    </location>
</feature>
<reference evidence="11 12" key="1">
    <citation type="submission" date="2020-02" db="EMBL/GenBank/DDBJ databases">
        <authorList>
            <person name="Li X.-J."/>
            <person name="Feng X.-M."/>
        </authorList>
    </citation>
    <scope>NUCLEOTIDE SEQUENCE [LARGE SCALE GENOMIC DNA]</scope>
    <source>
        <strain evidence="11 12">CGMCC 4.7225</strain>
    </source>
</reference>
<dbReference type="NCBIfam" id="TIGR00220">
    <property type="entry name" value="mscL"/>
    <property type="match status" value="1"/>
</dbReference>
<feature type="transmembrane region" description="Helical" evidence="10">
    <location>
        <begin position="73"/>
        <end position="92"/>
    </location>
</feature>
<name>A0A6N9YHW9_9ACTN</name>
<dbReference type="Proteomes" id="UP000469185">
    <property type="component" value="Unassembled WGS sequence"/>
</dbReference>
<dbReference type="PROSITE" id="PS01327">
    <property type="entry name" value="MSCL"/>
    <property type="match status" value="1"/>
</dbReference>
<dbReference type="InterPro" id="IPR019823">
    <property type="entry name" value="Mechanosensitive_channel_CS"/>
</dbReference>
<comment type="subcellular location">
    <subcellularLocation>
        <location evidence="1 10">Cell membrane</location>
        <topology evidence="1 10">Multi-pass membrane protein</topology>
    </subcellularLocation>
</comment>
<dbReference type="InterPro" id="IPR037673">
    <property type="entry name" value="MSC/AndL"/>
</dbReference>
<dbReference type="GO" id="GO:0005886">
    <property type="term" value="C:plasma membrane"/>
    <property type="evidence" value="ECO:0007669"/>
    <property type="project" value="UniProtKB-SubCell"/>
</dbReference>
<evidence type="ECO:0000256" key="7">
    <source>
        <dbReference type="ARBA" id="ARBA00023065"/>
    </source>
</evidence>
<dbReference type="GO" id="GO:0008381">
    <property type="term" value="F:mechanosensitive monoatomic ion channel activity"/>
    <property type="evidence" value="ECO:0007669"/>
    <property type="project" value="UniProtKB-UniRule"/>
</dbReference>
<dbReference type="Pfam" id="PF01741">
    <property type="entry name" value="MscL"/>
    <property type="match status" value="1"/>
</dbReference>
<comment type="caution">
    <text evidence="11">The sequence shown here is derived from an EMBL/GenBank/DDBJ whole genome shotgun (WGS) entry which is preliminary data.</text>
</comment>
<dbReference type="HAMAP" id="MF_00115">
    <property type="entry name" value="MscL"/>
    <property type="match status" value="1"/>
</dbReference>
<evidence type="ECO:0000256" key="3">
    <source>
        <dbReference type="ARBA" id="ARBA00022448"/>
    </source>
</evidence>
<evidence type="ECO:0000256" key="5">
    <source>
        <dbReference type="ARBA" id="ARBA00022692"/>
    </source>
</evidence>
<comment type="function">
    <text evidence="10">Channel that opens in response to stretch forces in the membrane lipid bilayer. May participate in the regulation of osmotic pressure changes within the cell.</text>
</comment>
<organism evidence="11 12">
    <name type="scientific">Phytoactinopolyspora alkaliphila</name>
    <dbReference type="NCBI Taxonomy" id="1783498"/>
    <lineage>
        <taxon>Bacteria</taxon>
        <taxon>Bacillati</taxon>
        <taxon>Actinomycetota</taxon>
        <taxon>Actinomycetes</taxon>
        <taxon>Jiangellales</taxon>
        <taxon>Jiangellaceae</taxon>
        <taxon>Phytoactinopolyspora</taxon>
    </lineage>
</organism>
<proteinExistence type="inferred from homology"/>
<keyword evidence="4 10" id="KW-1003">Cell membrane</keyword>
<gene>
    <name evidence="10 11" type="primary">mscL</name>
    <name evidence="11" type="ORF">G1H11_04935</name>
</gene>
<keyword evidence="8 10" id="KW-0472">Membrane</keyword>
<dbReference type="EMBL" id="JAAGOB010000002">
    <property type="protein sequence ID" value="NED94651.1"/>
    <property type="molecule type" value="Genomic_DNA"/>
</dbReference>
<dbReference type="PRINTS" id="PR01264">
    <property type="entry name" value="MECHCHANNEL"/>
</dbReference>
<dbReference type="RefSeq" id="WP_163816589.1">
    <property type="nucleotide sequence ID" value="NZ_JAAGOB010000002.1"/>
</dbReference>
<comment type="similarity">
    <text evidence="2 10">Belongs to the MscL family.</text>
</comment>
<keyword evidence="7 10" id="KW-0406">Ion transport</keyword>
<evidence type="ECO:0000256" key="2">
    <source>
        <dbReference type="ARBA" id="ARBA00007254"/>
    </source>
</evidence>
<dbReference type="SUPFAM" id="SSF81330">
    <property type="entry name" value="Gated mechanosensitive channel"/>
    <property type="match status" value="1"/>
</dbReference>
<dbReference type="InterPro" id="IPR001185">
    <property type="entry name" value="MS_channel"/>
</dbReference>
<evidence type="ECO:0000256" key="10">
    <source>
        <dbReference type="HAMAP-Rule" id="MF_00115"/>
    </source>
</evidence>
<dbReference type="Gene3D" id="1.10.1200.120">
    <property type="entry name" value="Large-conductance mechanosensitive channel, MscL, domain 1"/>
    <property type="match status" value="1"/>
</dbReference>
<accession>A0A6N9YHW9</accession>
<keyword evidence="9 10" id="KW-0407">Ion channel</keyword>
<comment type="subunit">
    <text evidence="10">Homopentamer.</text>
</comment>
<dbReference type="InterPro" id="IPR036019">
    <property type="entry name" value="MscL_channel"/>
</dbReference>
<evidence type="ECO:0000256" key="6">
    <source>
        <dbReference type="ARBA" id="ARBA00022989"/>
    </source>
</evidence>
<evidence type="ECO:0000256" key="4">
    <source>
        <dbReference type="ARBA" id="ARBA00022475"/>
    </source>
</evidence>
<evidence type="ECO:0000313" key="11">
    <source>
        <dbReference type="EMBL" id="NED94651.1"/>
    </source>
</evidence>
<evidence type="ECO:0000256" key="8">
    <source>
        <dbReference type="ARBA" id="ARBA00023136"/>
    </source>
</evidence>
<evidence type="ECO:0000313" key="12">
    <source>
        <dbReference type="Proteomes" id="UP000469185"/>
    </source>
</evidence>